<feature type="compositionally biased region" description="Polar residues" evidence="1">
    <location>
        <begin position="39"/>
        <end position="48"/>
    </location>
</feature>
<dbReference type="SMR" id="A0A1P8B758"/>
<proteinExistence type="predicted"/>
<reference evidence="4" key="2">
    <citation type="journal article" date="2017" name="Plant J.">
        <title>Araport11: a complete reannotation of the Arabidopsis thaliana reference genome.</title>
        <authorList>
            <person name="Cheng C.Y."/>
            <person name="Krishnakumar V."/>
            <person name="Chan A.P."/>
            <person name="Thibaud-Nissen F."/>
            <person name="Schobel S."/>
            <person name="Town C.D."/>
        </authorList>
    </citation>
    <scope>GENOME REANNOTATION</scope>
    <source>
        <strain evidence="4">cv. Columbia</strain>
    </source>
</reference>
<dbReference type="TAIR" id="AT4G40063"/>
<dbReference type="InParanoid" id="A0A1P8B758"/>
<dbReference type="KEGG" id="ath:AT4G40063"/>
<feature type="region of interest" description="Disordered" evidence="1">
    <location>
        <begin position="1"/>
        <end position="82"/>
    </location>
</feature>
<evidence type="ECO:0000313" key="2">
    <source>
        <dbReference type="Araport" id="AT4G40063"/>
    </source>
</evidence>
<dbReference type="EMBL" id="CP002687">
    <property type="protein sequence ID" value="ANM67428.1"/>
    <property type="molecule type" value="Genomic_DNA"/>
</dbReference>
<dbReference type="GeneID" id="28720219"/>
<organism evidence="3 4">
    <name type="scientific">Arabidopsis thaliana</name>
    <name type="common">Mouse-ear cress</name>
    <dbReference type="NCBI Taxonomy" id="3702"/>
    <lineage>
        <taxon>Eukaryota</taxon>
        <taxon>Viridiplantae</taxon>
        <taxon>Streptophyta</taxon>
        <taxon>Embryophyta</taxon>
        <taxon>Tracheophyta</taxon>
        <taxon>Spermatophyta</taxon>
        <taxon>Magnoliopsida</taxon>
        <taxon>eudicotyledons</taxon>
        <taxon>Gunneridae</taxon>
        <taxon>Pentapetalae</taxon>
        <taxon>rosids</taxon>
        <taxon>malvids</taxon>
        <taxon>Brassicales</taxon>
        <taxon>Brassicaceae</taxon>
        <taxon>Camelineae</taxon>
        <taxon>Arabidopsis</taxon>
    </lineage>
</organism>
<name>A0A1P8B758_ARATH</name>
<accession>A0A1P8B758</accession>
<feature type="compositionally biased region" description="Polar residues" evidence="1">
    <location>
        <begin position="1"/>
        <end position="13"/>
    </location>
</feature>
<dbReference type="RefSeq" id="NP_001329259.1">
    <property type="nucleotide sequence ID" value="NM_001342567.1"/>
</dbReference>
<gene>
    <name evidence="2 3" type="ordered locus">At4g40063</name>
</gene>
<sequence length="82" mass="9673">MAKSIESVSSQGEIFQDHRCQTQHQGRQSRWLEPKLHSNKTQPQNSQRSAKERLRKSLNKSNATRQQRHIGGRRRGRYHEPI</sequence>
<evidence type="ECO:0000313" key="4">
    <source>
        <dbReference type="Proteomes" id="UP000006548"/>
    </source>
</evidence>
<protein>
    <submittedName>
        <fullName evidence="3">Uncharacterized protein</fullName>
    </submittedName>
</protein>
<dbReference type="Proteomes" id="UP000006548">
    <property type="component" value="Chromosome 4"/>
</dbReference>
<reference evidence="3 4" key="1">
    <citation type="journal article" date="1999" name="Nature">
        <title>Sequence and analysis of chromosome 4 of the plant Arabidopsis thaliana.</title>
        <authorList>
            <consortium name="EU"/>
            <consortium name="CSHL and WU Arabidopsis Sequencing Project"/>
            <person name="Mayer K."/>
            <person name="Schuller C."/>
            <person name="Wambutt R."/>
            <person name="Murphy G."/>
            <person name="Volckaert G."/>
            <person name="Pohl T."/>
            <person name="Dusterhoft A."/>
            <person name="Stiekema W."/>
            <person name="Entian K.D."/>
            <person name="Terryn N."/>
            <person name="Harris B."/>
            <person name="Ansorge W."/>
            <person name="Brandt P."/>
            <person name="Grivell L."/>
            <person name="Rieger M."/>
            <person name="Weichselgartner M."/>
            <person name="de Simone V."/>
            <person name="Obermaier B."/>
            <person name="Mache R."/>
            <person name="Muller M."/>
            <person name="Kreis M."/>
            <person name="Delseny M."/>
            <person name="Puigdomenech P."/>
            <person name="Watson M."/>
            <person name="Schmidtheini T."/>
            <person name="Reichert B."/>
            <person name="Portatelle D."/>
            <person name="Perez-Alonso M."/>
            <person name="Boutry M."/>
            <person name="Bancroft I."/>
            <person name="Vos P."/>
            <person name="Hoheisel J."/>
            <person name="Zimmermann W."/>
            <person name="Wedler H."/>
            <person name="Ridley P."/>
            <person name="Langham S.A."/>
            <person name="McCullagh B."/>
            <person name="Bilham L."/>
            <person name="Robben J."/>
            <person name="Van der Schueren J."/>
            <person name="Grymonprez B."/>
            <person name="Chuang Y.J."/>
            <person name="Vandenbussche F."/>
            <person name="Braeken M."/>
            <person name="Weltjens I."/>
            <person name="Voet M."/>
            <person name="Bastiaens I."/>
            <person name="Aert R."/>
            <person name="Defoor E."/>
            <person name="Weitzenegger T."/>
            <person name="Bothe G."/>
            <person name="Ramsperger U."/>
            <person name="Hilbert H."/>
            <person name="Braun M."/>
            <person name="Holzer E."/>
            <person name="Brandt A."/>
            <person name="Peters S."/>
            <person name="van Staveren M."/>
            <person name="Dirske W."/>
            <person name="Mooijman P."/>
            <person name="Klein Lankhorst R."/>
            <person name="Rose M."/>
            <person name="Hauf J."/>
            <person name="Kotter P."/>
            <person name="Berneiser S."/>
            <person name="Hempel S."/>
            <person name="Feldpausch M."/>
            <person name="Lamberth S."/>
            <person name="Van den Daele H."/>
            <person name="De Keyser A."/>
            <person name="Buysshaert C."/>
            <person name="Gielen J."/>
            <person name="Villarroel R."/>
            <person name="De Clercq R."/>
            <person name="Van Montagu M."/>
            <person name="Rogers J."/>
            <person name="Cronin A."/>
            <person name="Quail M."/>
            <person name="Bray-Allen S."/>
            <person name="Clark L."/>
            <person name="Doggett J."/>
            <person name="Hall S."/>
            <person name="Kay M."/>
            <person name="Lennard N."/>
            <person name="McLay K."/>
            <person name="Mayes R."/>
            <person name="Pettett A."/>
            <person name="Rajandream M.A."/>
            <person name="Lyne M."/>
            <person name="Benes V."/>
            <person name="Rechmann S."/>
            <person name="Borkova D."/>
            <person name="Blocker H."/>
            <person name="Scharfe M."/>
            <person name="Grimm M."/>
            <person name="Lohnert T.H."/>
            <person name="Dose S."/>
            <person name="de Haan M."/>
            <person name="Maarse A."/>
            <person name="Schafer M."/>
            <person name="Muller-Auer S."/>
            <person name="Gabel C."/>
            <person name="Fuchs M."/>
            <person name="Fartmann B."/>
            <person name="Granderath K."/>
            <person name="Dauner D."/>
            <person name="Herzl A."/>
            <person name="Neumann S."/>
            <person name="Argiriou A."/>
            <person name="Vitale D."/>
            <person name="Liguori R."/>
            <person name="Piravandi E."/>
            <person name="Massenet O."/>
            <person name="Quigley F."/>
            <person name="Clabauld G."/>
            <person name="Mundlein A."/>
            <person name="Felber R."/>
            <person name="Schnabl S."/>
            <person name="Hiller R."/>
            <person name="Schmidt W."/>
            <person name="Lecharny A."/>
            <person name="Aubourg S."/>
            <person name="Chefdor F."/>
            <person name="Cooke R."/>
            <person name="Berger C."/>
            <person name="Montfort A."/>
            <person name="Casacuberta E."/>
            <person name="Gibbons T."/>
            <person name="Weber N."/>
            <person name="Vandenbol M."/>
            <person name="Bargues M."/>
            <person name="Terol J."/>
            <person name="Torres A."/>
            <person name="Perez-Perez A."/>
            <person name="Purnelle B."/>
            <person name="Bent E."/>
            <person name="Johnson S."/>
            <person name="Tacon D."/>
            <person name="Jesse T."/>
            <person name="Heijnen L."/>
            <person name="Schwarz S."/>
            <person name="Scholler P."/>
            <person name="Heber S."/>
            <person name="Francs P."/>
            <person name="Bielke C."/>
            <person name="Frishman D."/>
            <person name="Haase D."/>
            <person name="Lemcke K."/>
            <person name="Mewes H.W."/>
            <person name="Stocker S."/>
            <person name="Zaccaria P."/>
            <person name="Bevan M."/>
            <person name="Wilson R.K."/>
            <person name="de la Bastide M."/>
            <person name="Habermann K."/>
            <person name="Parnell L."/>
            <person name="Dedhia N."/>
            <person name="Gnoj L."/>
            <person name="Schutz K."/>
            <person name="Huang E."/>
            <person name="Spiegel L."/>
            <person name="Sehkon M."/>
            <person name="Murray J."/>
            <person name="Sheet P."/>
            <person name="Cordes M."/>
            <person name="Abu-Threideh J."/>
            <person name="Stoneking T."/>
            <person name="Kalicki J."/>
            <person name="Graves T."/>
            <person name="Harmon G."/>
            <person name="Edwards J."/>
            <person name="Latreille P."/>
            <person name="Courtney L."/>
            <person name="Cloud J."/>
            <person name="Abbott A."/>
            <person name="Scott K."/>
            <person name="Johnson D."/>
            <person name="Minx P."/>
            <person name="Bentley D."/>
            <person name="Fulton B."/>
            <person name="Miller N."/>
            <person name="Greco T."/>
            <person name="Kemp K."/>
            <person name="Kramer J."/>
            <person name="Fulton L."/>
            <person name="Mardis E."/>
            <person name="Dante M."/>
            <person name="Pepin K."/>
            <person name="Hillier L."/>
            <person name="Nelson J."/>
            <person name="Spieth J."/>
            <person name="Ryan E."/>
            <person name="Andrews S."/>
            <person name="Geisel C."/>
            <person name="Layman D."/>
            <person name="Du H."/>
            <person name="Ali J."/>
            <person name="Berghoff A."/>
            <person name="Jones K."/>
            <person name="Drone K."/>
            <person name="Cotton M."/>
            <person name="Joshu C."/>
            <person name="Antonoiu B."/>
            <person name="Zidanic M."/>
            <person name="Strong C."/>
            <person name="Sun H."/>
            <person name="Lamar B."/>
            <person name="Yordan C."/>
            <person name="Ma P."/>
            <person name="Zhong J."/>
            <person name="Preston R."/>
            <person name="Vil D."/>
            <person name="Shekher M."/>
            <person name="Matero A."/>
            <person name="Shah R."/>
            <person name="Swaby I.K."/>
            <person name="O'Shaughnessy A."/>
            <person name="Rodriguez M."/>
            <person name="Hoffmann J."/>
            <person name="Till S."/>
            <person name="Granat S."/>
            <person name="Shohdy N."/>
            <person name="Hasegawa A."/>
            <person name="Hameed A."/>
            <person name="Lodhi M."/>
            <person name="Johnson A."/>
            <person name="Chen E."/>
            <person name="Marra M."/>
            <person name="Martienssen R."/>
            <person name="McCombie W.R."/>
        </authorList>
    </citation>
    <scope>NUCLEOTIDE SEQUENCE [LARGE SCALE GENOMIC DNA]</scope>
    <source>
        <strain evidence="4">cv. Columbia</strain>
    </source>
</reference>
<dbReference type="AlphaFoldDB" id="A0A1P8B758"/>
<evidence type="ECO:0000256" key="1">
    <source>
        <dbReference type="SAM" id="MobiDB-lite"/>
    </source>
</evidence>
<dbReference type="Araport" id="AT4G40063"/>
<feature type="compositionally biased region" description="Basic residues" evidence="1">
    <location>
        <begin position="66"/>
        <end position="82"/>
    </location>
</feature>
<evidence type="ECO:0000313" key="3">
    <source>
        <dbReference type="EMBL" id="ANM67428.1"/>
    </source>
</evidence>
<keyword evidence="4" id="KW-1185">Reference proteome</keyword>